<comment type="caution">
    <text evidence="3">The sequence shown here is derived from an EMBL/GenBank/DDBJ whole genome shotgun (WGS) entry which is preliminary data.</text>
</comment>
<dbReference type="InterPro" id="IPR007343">
    <property type="entry name" value="Uncharacterised_pept_Zn_put"/>
</dbReference>
<evidence type="ECO:0000313" key="4">
    <source>
        <dbReference type="Proteomes" id="UP001597182"/>
    </source>
</evidence>
<keyword evidence="2" id="KW-0732">Signal</keyword>
<dbReference type="EMBL" id="JBHTMB010000171">
    <property type="protein sequence ID" value="MFD1235665.1"/>
    <property type="molecule type" value="Genomic_DNA"/>
</dbReference>
<dbReference type="RefSeq" id="WP_103380918.1">
    <property type="nucleotide sequence ID" value="NZ_BAABKS010000008.1"/>
</dbReference>
<feature type="region of interest" description="Disordered" evidence="1">
    <location>
        <begin position="21"/>
        <end position="42"/>
    </location>
</feature>
<sequence>MQVVAGLALLLAAGSCVGPAPPTTAAVSTPSPAPATSVDPALPGLGADDVTRLTVDALQDYWRQEFRRAFGTSWQDVRTIAPVHVDAADAPPPPCVAKASDLRGNAFYCPGADAIVWDDDVLVPGLRDRFGPAGVVVVLAHEFGHAVETRLGVDALQRSDPAGHPTILLEAMADCYAGAAIRHFVDATAAGGSALPLGTVERDAALRALMTFRDPLGTLAADTSAHGNSFDRISAVEDGYSGGPSLCARMTVENRQFTQRRFGSAADRARGGNLPLNRLVAAVSGDARGWYEQLVAARGVQGWRAPEPRSAPPCPGGGGDQGPVTFCADGAIVTDLSRLADLEDTSGDFAGATLLASRYALAARAGAGLSTTGFDAGRSALCLTGAYTARLVDPTGGFGLSPGDLDEAVGILLDQDWAETDGAGTVDPADHGFDRVARFRQGFTGGPATCGL</sequence>
<feature type="signal peptide" evidence="2">
    <location>
        <begin position="1"/>
        <end position="25"/>
    </location>
</feature>
<feature type="compositionally biased region" description="Low complexity" evidence="1">
    <location>
        <begin position="23"/>
        <end position="41"/>
    </location>
</feature>
<feature type="chain" id="PRO_5046636519" evidence="2">
    <location>
        <begin position="26"/>
        <end position="452"/>
    </location>
</feature>
<evidence type="ECO:0000256" key="2">
    <source>
        <dbReference type="SAM" id="SignalP"/>
    </source>
</evidence>
<dbReference type="Pfam" id="PF04228">
    <property type="entry name" value="Zn_peptidase"/>
    <property type="match status" value="1"/>
</dbReference>
<accession>A0ABW3VLS1</accession>
<protein>
    <submittedName>
        <fullName evidence="3">Neutral zinc metallopeptidase</fullName>
    </submittedName>
</protein>
<dbReference type="SUPFAM" id="SSF55486">
    <property type="entry name" value="Metalloproteases ('zincins'), catalytic domain"/>
    <property type="match status" value="1"/>
</dbReference>
<dbReference type="Proteomes" id="UP001597182">
    <property type="component" value="Unassembled WGS sequence"/>
</dbReference>
<gene>
    <name evidence="3" type="ORF">ACFQ34_20435</name>
</gene>
<evidence type="ECO:0000256" key="1">
    <source>
        <dbReference type="SAM" id="MobiDB-lite"/>
    </source>
</evidence>
<keyword evidence="4" id="KW-1185">Reference proteome</keyword>
<reference evidence="4" key="1">
    <citation type="journal article" date="2019" name="Int. J. Syst. Evol. Microbiol.">
        <title>The Global Catalogue of Microorganisms (GCM) 10K type strain sequencing project: providing services to taxonomists for standard genome sequencing and annotation.</title>
        <authorList>
            <consortium name="The Broad Institute Genomics Platform"/>
            <consortium name="The Broad Institute Genome Sequencing Center for Infectious Disease"/>
            <person name="Wu L."/>
            <person name="Ma J."/>
        </authorList>
    </citation>
    <scope>NUCLEOTIDE SEQUENCE [LARGE SCALE GENOMIC DNA]</scope>
    <source>
        <strain evidence="4">CCUG 49018</strain>
    </source>
</reference>
<evidence type="ECO:0000313" key="3">
    <source>
        <dbReference type="EMBL" id="MFD1235665.1"/>
    </source>
</evidence>
<proteinExistence type="predicted"/>
<name>A0ABW3VLS1_9PSEU</name>
<organism evidence="3 4">
    <name type="scientific">Pseudonocardia benzenivorans</name>
    <dbReference type="NCBI Taxonomy" id="228005"/>
    <lineage>
        <taxon>Bacteria</taxon>
        <taxon>Bacillati</taxon>
        <taxon>Actinomycetota</taxon>
        <taxon>Actinomycetes</taxon>
        <taxon>Pseudonocardiales</taxon>
        <taxon>Pseudonocardiaceae</taxon>
        <taxon>Pseudonocardia</taxon>
    </lineage>
</organism>